<evidence type="ECO:0000313" key="3">
    <source>
        <dbReference type="EMBL" id="SFL01385.1"/>
    </source>
</evidence>
<dbReference type="SUPFAM" id="SSF53639">
    <property type="entry name" value="AraD/HMP-PK domain-like"/>
    <property type="match status" value="1"/>
</dbReference>
<dbReference type="Proteomes" id="UP000199473">
    <property type="component" value="Unassembled WGS sequence"/>
</dbReference>
<dbReference type="STRING" id="1123062.SAMN02745775_11499"/>
<dbReference type="RefSeq" id="WP_175534164.1">
    <property type="nucleotide sequence ID" value="NZ_FOSQ01000014.1"/>
</dbReference>
<dbReference type="InterPro" id="IPR001303">
    <property type="entry name" value="Aldolase_II/adducin_N"/>
</dbReference>
<organism evidence="3 4">
    <name type="scientific">Falsiroseomonas stagni DSM 19981</name>
    <dbReference type="NCBI Taxonomy" id="1123062"/>
    <lineage>
        <taxon>Bacteria</taxon>
        <taxon>Pseudomonadati</taxon>
        <taxon>Pseudomonadota</taxon>
        <taxon>Alphaproteobacteria</taxon>
        <taxon>Acetobacterales</taxon>
        <taxon>Roseomonadaceae</taxon>
        <taxon>Falsiroseomonas</taxon>
    </lineage>
</organism>
<dbReference type="Gene3D" id="3.40.225.10">
    <property type="entry name" value="Class II aldolase/adducin N-terminal domain"/>
    <property type="match status" value="1"/>
</dbReference>
<dbReference type="InterPro" id="IPR036409">
    <property type="entry name" value="Aldolase_II/adducin_N_sf"/>
</dbReference>
<dbReference type="GO" id="GO:0051015">
    <property type="term" value="F:actin filament binding"/>
    <property type="evidence" value="ECO:0007669"/>
    <property type="project" value="TreeGrafter"/>
</dbReference>
<proteinExistence type="inferred from homology"/>
<dbReference type="EMBL" id="FOSQ01000014">
    <property type="protein sequence ID" value="SFL01385.1"/>
    <property type="molecule type" value="Genomic_DNA"/>
</dbReference>
<name>A0A1I4E6J1_9PROT</name>
<accession>A0A1I4E6J1</accession>
<dbReference type="SMART" id="SM01007">
    <property type="entry name" value="Aldolase_II"/>
    <property type="match status" value="1"/>
</dbReference>
<dbReference type="GO" id="GO:0005856">
    <property type="term" value="C:cytoskeleton"/>
    <property type="evidence" value="ECO:0007669"/>
    <property type="project" value="TreeGrafter"/>
</dbReference>
<keyword evidence="4" id="KW-1185">Reference proteome</keyword>
<sequence>MDEATLRRELLAAYHILDVHGQNAGIAGHLTARLPGGDSFWCHGYGQGFEEVRADDLRHADMELRVLNGGKINPSLVIHTGLYHARPDIGCVIHTHSLNAVMLTATGTPLLPLFQSALMFHDDCALHAEYGGIVDTVETGVELAAALGPRRALLLANHGTLVVGRNIREAVHCAIMLDDACRIQLGAMAAAAGRPLSLVDDATAQEAKRFLLSDKVLGLRWDHYLRRAIAARPWLAAELASIT</sequence>
<evidence type="ECO:0000259" key="2">
    <source>
        <dbReference type="SMART" id="SM01007"/>
    </source>
</evidence>
<dbReference type="InterPro" id="IPR051017">
    <property type="entry name" value="Aldolase-II_Adducin_sf"/>
</dbReference>
<dbReference type="PANTHER" id="PTHR10672:SF3">
    <property type="entry name" value="PROTEIN HU-LI TAI SHAO"/>
    <property type="match status" value="1"/>
</dbReference>
<gene>
    <name evidence="3" type="ORF">SAMN02745775_11499</name>
</gene>
<evidence type="ECO:0000313" key="4">
    <source>
        <dbReference type="Proteomes" id="UP000199473"/>
    </source>
</evidence>
<reference evidence="3 4" key="1">
    <citation type="submission" date="2016-10" db="EMBL/GenBank/DDBJ databases">
        <authorList>
            <person name="de Groot N.N."/>
        </authorList>
    </citation>
    <scope>NUCLEOTIDE SEQUENCE [LARGE SCALE GENOMIC DNA]</scope>
    <source>
        <strain evidence="3 4">DSM 19981</strain>
    </source>
</reference>
<feature type="domain" description="Class II aldolase/adducin N-terminal" evidence="2">
    <location>
        <begin position="8"/>
        <end position="185"/>
    </location>
</feature>
<evidence type="ECO:0000256" key="1">
    <source>
        <dbReference type="ARBA" id="ARBA00037961"/>
    </source>
</evidence>
<dbReference type="AlphaFoldDB" id="A0A1I4E6J1"/>
<dbReference type="Pfam" id="PF00596">
    <property type="entry name" value="Aldolase_II"/>
    <property type="match status" value="1"/>
</dbReference>
<dbReference type="PANTHER" id="PTHR10672">
    <property type="entry name" value="ADDUCIN"/>
    <property type="match status" value="1"/>
</dbReference>
<comment type="similarity">
    <text evidence="1">Belongs to the aldolase class II family.</text>
</comment>
<protein>
    <submittedName>
        <fullName evidence="3">L-fuculose-phosphate aldolase</fullName>
    </submittedName>
</protein>